<evidence type="ECO:0000256" key="7">
    <source>
        <dbReference type="RuleBase" id="RU000304"/>
    </source>
</evidence>
<evidence type="ECO:0000256" key="2">
    <source>
        <dbReference type="ARBA" id="ARBA00022679"/>
    </source>
</evidence>
<dbReference type="InterPro" id="IPR008271">
    <property type="entry name" value="Ser/Thr_kinase_AS"/>
</dbReference>
<proteinExistence type="inferred from homology"/>
<dbReference type="InterPro" id="IPR017441">
    <property type="entry name" value="Protein_kinase_ATP_BS"/>
</dbReference>
<dbReference type="GO" id="GO:0004674">
    <property type="term" value="F:protein serine/threonine kinase activity"/>
    <property type="evidence" value="ECO:0007669"/>
    <property type="project" value="UniProtKB-KW"/>
</dbReference>
<name>A0A1E7FDD2_9STRA</name>
<evidence type="ECO:0000256" key="3">
    <source>
        <dbReference type="ARBA" id="ARBA00022741"/>
    </source>
</evidence>
<feature type="non-terminal residue" evidence="9">
    <location>
        <position position="284"/>
    </location>
</feature>
<dbReference type="PROSITE" id="PS00108">
    <property type="entry name" value="PROTEIN_KINASE_ST"/>
    <property type="match status" value="1"/>
</dbReference>
<dbReference type="GO" id="GO:0005524">
    <property type="term" value="F:ATP binding"/>
    <property type="evidence" value="ECO:0007669"/>
    <property type="project" value="UniProtKB-UniRule"/>
</dbReference>
<evidence type="ECO:0000256" key="4">
    <source>
        <dbReference type="ARBA" id="ARBA00022777"/>
    </source>
</evidence>
<dbReference type="EMBL" id="KV784358">
    <property type="protein sequence ID" value="OEU16167.1"/>
    <property type="molecule type" value="Genomic_DNA"/>
</dbReference>
<sequence>MNEPAPPIETSVKIAQRPVSIREFKKSETLGIGNFSEIVIVQHRVTKETFALKILEKKTAADLAKRQHPNVYNEIAMERRVLLERIPPHPNVINMYHAFRDFENLYYLMDLHNVNPDLWSQIRYKGNMVGAPVMQVKRWMSQLVDALEHLHSHGIVHRDLKPENVLLNEHNHVVVIDFGTAKDLIDTDLNGPEFVGTPDFMSPEAVEDKSKNSGATPATDLWALGAMLYILHTGSTPYWSPSPYLTFLRIKRGLLPRNTWGIPDDDAWDIISRLMQVKPEDRIG</sequence>
<dbReference type="Gene3D" id="1.10.510.10">
    <property type="entry name" value="Transferase(Phosphotransferase) domain 1"/>
    <property type="match status" value="1"/>
</dbReference>
<evidence type="ECO:0000313" key="10">
    <source>
        <dbReference type="Proteomes" id="UP000095751"/>
    </source>
</evidence>
<evidence type="ECO:0000256" key="1">
    <source>
        <dbReference type="ARBA" id="ARBA00022527"/>
    </source>
</evidence>
<keyword evidence="1 7" id="KW-0723">Serine/threonine-protein kinase</keyword>
<comment type="similarity">
    <text evidence="7">Belongs to the protein kinase superfamily.</text>
</comment>
<dbReference type="Proteomes" id="UP000095751">
    <property type="component" value="Unassembled WGS sequence"/>
</dbReference>
<evidence type="ECO:0000256" key="5">
    <source>
        <dbReference type="ARBA" id="ARBA00022840"/>
    </source>
</evidence>
<keyword evidence="2" id="KW-0808">Transferase</keyword>
<dbReference type="Pfam" id="PF00069">
    <property type="entry name" value="Pkinase"/>
    <property type="match status" value="1"/>
</dbReference>
<dbReference type="AlphaFoldDB" id="A0A1E7FDD2"/>
<dbReference type="InParanoid" id="A0A1E7FDD2"/>
<dbReference type="InterPro" id="IPR000719">
    <property type="entry name" value="Prot_kinase_dom"/>
</dbReference>
<dbReference type="PROSITE" id="PS00107">
    <property type="entry name" value="PROTEIN_KINASE_ATP"/>
    <property type="match status" value="1"/>
</dbReference>
<dbReference type="PANTHER" id="PTHR24353">
    <property type="entry name" value="CYCLIC NUCLEOTIDE-DEPENDENT PROTEIN KINASE"/>
    <property type="match status" value="1"/>
</dbReference>
<evidence type="ECO:0000256" key="6">
    <source>
        <dbReference type="PROSITE-ProRule" id="PRU10141"/>
    </source>
</evidence>
<evidence type="ECO:0000313" key="9">
    <source>
        <dbReference type="EMBL" id="OEU16167.1"/>
    </source>
</evidence>
<dbReference type="KEGG" id="fcy:FRACYDRAFT_185896"/>
<dbReference type="SMART" id="SM00220">
    <property type="entry name" value="S_TKc"/>
    <property type="match status" value="1"/>
</dbReference>
<organism evidence="9 10">
    <name type="scientific">Fragilariopsis cylindrus CCMP1102</name>
    <dbReference type="NCBI Taxonomy" id="635003"/>
    <lineage>
        <taxon>Eukaryota</taxon>
        <taxon>Sar</taxon>
        <taxon>Stramenopiles</taxon>
        <taxon>Ochrophyta</taxon>
        <taxon>Bacillariophyta</taxon>
        <taxon>Bacillariophyceae</taxon>
        <taxon>Bacillariophycidae</taxon>
        <taxon>Bacillariales</taxon>
        <taxon>Bacillariaceae</taxon>
        <taxon>Fragilariopsis</taxon>
    </lineage>
</organism>
<dbReference type="Gene3D" id="3.30.200.20">
    <property type="entry name" value="Phosphorylase Kinase, domain 1"/>
    <property type="match status" value="1"/>
</dbReference>
<accession>A0A1E7FDD2</accession>
<gene>
    <name evidence="9" type="ORF">FRACYDRAFT_185896</name>
</gene>
<protein>
    <submittedName>
        <fullName evidence="9">Kinase-like protein</fullName>
    </submittedName>
</protein>
<reference evidence="9 10" key="1">
    <citation type="submission" date="2016-09" db="EMBL/GenBank/DDBJ databases">
        <title>Extensive genetic diversity and differential bi-allelic expression allows diatom success in the polar Southern Ocean.</title>
        <authorList>
            <consortium name="DOE Joint Genome Institute"/>
            <person name="Mock T."/>
            <person name="Otillar R.P."/>
            <person name="Strauss J."/>
            <person name="Dupont C."/>
            <person name="Frickenhaus S."/>
            <person name="Maumus F."/>
            <person name="Mcmullan M."/>
            <person name="Sanges R."/>
            <person name="Schmutz J."/>
            <person name="Toseland A."/>
            <person name="Valas R."/>
            <person name="Veluchamy A."/>
            <person name="Ward B.J."/>
            <person name="Allen A."/>
            <person name="Barry K."/>
            <person name="Falciatore A."/>
            <person name="Ferrante M."/>
            <person name="Fortunato A.E."/>
            <person name="Gloeckner G."/>
            <person name="Gruber A."/>
            <person name="Hipkin R."/>
            <person name="Janech M."/>
            <person name="Kroth P."/>
            <person name="Leese F."/>
            <person name="Lindquist E."/>
            <person name="Lyon B.R."/>
            <person name="Martin J."/>
            <person name="Mayer C."/>
            <person name="Parker M."/>
            <person name="Quesneville H."/>
            <person name="Raymond J."/>
            <person name="Uhlig C."/>
            <person name="Valentin K.U."/>
            <person name="Worden A.Z."/>
            <person name="Armbrust E.V."/>
            <person name="Bowler C."/>
            <person name="Green B."/>
            <person name="Moulton V."/>
            <person name="Van Oosterhout C."/>
            <person name="Grigoriev I."/>
        </authorList>
    </citation>
    <scope>NUCLEOTIDE SEQUENCE [LARGE SCALE GENOMIC DNA]</scope>
    <source>
        <strain evidence="9 10">CCMP1102</strain>
    </source>
</reference>
<feature type="domain" description="Protein kinase" evidence="8">
    <location>
        <begin position="24"/>
        <end position="284"/>
    </location>
</feature>
<keyword evidence="3 6" id="KW-0547">Nucleotide-binding</keyword>
<evidence type="ECO:0000259" key="8">
    <source>
        <dbReference type="PROSITE" id="PS50011"/>
    </source>
</evidence>
<keyword evidence="5 6" id="KW-0067">ATP-binding</keyword>
<keyword evidence="4 9" id="KW-0418">Kinase</keyword>
<keyword evidence="10" id="KW-1185">Reference proteome</keyword>
<dbReference type="PROSITE" id="PS50011">
    <property type="entry name" value="PROTEIN_KINASE_DOM"/>
    <property type="match status" value="1"/>
</dbReference>
<dbReference type="OrthoDB" id="347657at2759"/>
<feature type="binding site" evidence="6">
    <location>
        <position position="53"/>
    </location>
    <ligand>
        <name>ATP</name>
        <dbReference type="ChEBI" id="CHEBI:30616"/>
    </ligand>
</feature>
<dbReference type="InterPro" id="IPR011009">
    <property type="entry name" value="Kinase-like_dom_sf"/>
</dbReference>
<dbReference type="SUPFAM" id="SSF56112">
    <property type="entry name" value="Protein kinase-like (PK-like)"/>
    <property type="match status" value="1"/>
</dbReference>